<protein>
    <recommendedName>
        <fullName evidence="5">Tyrosine-protein phosphatase</fullName>
        <ecNumber evidence="5">3.1.3.48</ecNumber>
    </recommendedName>
</protein>
<dbReference type="EMBL" id="SKFG01000009">
    <property type="protein sequence ID" value="TCZ77506.1"/>
    <property type="molecule type" value="Genomic_DNA"/>
</dbReference>
<keyword evidence="2 5" id="KW-0378">Hydrolase</keyword>
<gene>
    <name evidence="6" type="ORF">E0485_10980</name>
</gene>
<dbReference type="AlphaFoldDB" id="A0A4R4EC39"/>
<evidence type="ECO:0000256" key="3">
    <source>
        <dbReference type="ARBA" id="ARBA00022912"/>
    </source>
</evidence>
<dbReference type="OrthoDB" id="9788539at2"/>
<accession>A0A4R4EC39</accession>
<dbReference type="InterPro" id="IPR016195">
    <property type="entry name" value="Pol/histidinol_Pase-like"/>
</dbReference>
<reference evidence="6 7" key="1">
    <citation type="submission" date="2019-03" db="EMBL/GenBank/DDBJ databases">
        <authorList>
            <person name="Kim M.K.M."/>
        </authorList>
    </citation>
    <scope>NUCLEOTIDE SEQUENCE [LARGE SCALE GENOMIC DNA]</scope>
    <source>
        <strain evidence="6 7">18JY21-1</strain>
    </source>
</reference>
<dbReference type="EC" id="3.1.3.48" evidence="5"/>
<dbReference type="GO" id="GO:0030145">
    <property type="term" value="F:manganese ion binding"/>
    <property type="evidence" value="ECO:0007669"/>
    <property type="project" value="UniProtKB-UniRule"/>
</dbReference>
<dbReference type="PANTHER" id="PTHR39181:SF1">
    <property type="entry name" value="TYROSINE-PROTEIN PHOSPHATASE YWQE"/>
    <property type="match status" value="1"/>
</dbReference>
<evidence type="ECO:0000256" key="5">
    <source>
        <dbReference type="PIRNR" id="PIRNR016557"/>
    </source>
</evidence>
<dbReference type="PIRSF" id="PIRSF016557">
    <property type="entry name" value="Caps_synth_CpsB"/>
    <property type="match status" value="1"/>
</dbReference>
<comment type="caution">
    <text evidence="6">The sequence shown here is derived from an EMBL/GenBank/DDBJ whole genome shotgun (WGS) entry which is preliminary data.</text>
</comment>
<comment type="catalytic activity">
    <reaction evidence="4 5">
        <text>O-phospho-L-tyrosyl-[protein] + H2O = L-tyrosyl-[protein] + phosphate</text>
        <dbReference type="Rhea" id="RHEA:10684"/>
        <dbReference type="Rhea" id="RHEA-COMP:10136"/>
        <dbReference type="Rhea" id="RHEA-COMP:20101"/>
        <dbReference type="ChEBI" id="CHEBI:15377"/>
        <dbReference type="ChEBI" id="CHEBI:43474"/>
        <dbReference type="ChEBI" id="CHEBI:46858"/>
        <dbReference type="ChEBI" id="CHEBI:61978"/>
        <dbReference type="EC" id="3.1.3.48"/>
    </reaction>
</comment>
<dbReference type="PANTHER" id="PTHR39181">
    <property type="entry name" value="TYROSINE-PROTEIN PHOSPHATASE YWQE"/>
    <property type="match status" value="1"/>
</dbReference>
<dbReference type="Pfam" id="PF19567">
    <property type="entry name" value="CpsB_CapC"/>
    <property type="match status" value="1"/>
</dbReference>
<evidence type="ECO:0000256" key="2">
    <source>
        <dbReference type="ARBA" id="ARBA00022801"/>
    </source>
</evidence>
<comment type="similarity">
    <text evidence="1 5">Belongs to the metallo-dependent hydrolases superfamily. CpsB/CapC family.</text>
</comment>
<evidence type="ECO:0000313" key="7">
    <source>
        <dbReference type="Proteomes" id="UP000295418"/>
    </source>
</evidence>
<dbReference type="Gene3D" id="3.20.20.140">
    <property type="entry name" value="Metal-dependent hydrolases"/>
    <property type="match status" value="1"/>
</dbReference>
<dbReference type="GO" id="GO:0004725">
    <property type="term" value="F:protein tyrosine phosphatase activity"/>
    <property type="evidence" value="ECO:0007669"/>
    <property type="project" value="UniProtKB-UniRule"/>
</dbReference>
<dbReference type="RefSeq" id="WP_132418077.1">
    <property type="nucleotide sequence ID" value="NZ_SKFG01000009.1"/>
</dbReference>
<keyword evidence="3 5" id="KW-0904">Protein phosphatase</keyword>
<dbReference type="Proteomes" id="UP000295418">
    <property type="component" value="Unassembled WGS sequence"/>
</dbReference>
<organism evidence="6 7">
    <name type="scientific">Paenibacillus albiflavus</name>
    <dbReference type="NCBI Taxonomy" id="2545760"/>
    <lineage>
        <taxon>Bacteria</taxon>
        <taxon>Bacillati</taxon>
        <taxon>Bacillota</taxon>
        <taxon>Bacilli</taxon>
        <taxon>Bacillales</taxon>
        <taxon>Paenibacillaceae</taxon>
        <taxon>Paenibacillus</taxon>
    </lineage>
</organism>
<proteinExistence type="inferred from homology"/>
<sequence>MLIDIHCHILPFVDDGPRDWDESLRMAMVAVNNGIHTIIATPHHGKNRYYNSANKIVEQVTILNEILHARSIPLVVKPGQEFYLSEDYKEQYEQGNLQKLGNSSFLLVELPERNVPDYFDEFIADMYSRSIQIVIAHPERYSYVIKKPSILSEWIKKGLLLQVNASSLLGLNGRTIQKTAVKICKLSLHHFIASDAHNTMTRGFYLRESYHKLTEIMKSEFKGFYNRADFLLEKI</sequence>
<evidence type="ECO:0000256" key="1">
    <source>
        <dbReference type="ARBA" id="ARBA00005750"/>
    </source>
</evidence>
<dbReference type="SUPFAM" id="SSF89550">
    <property type="entry name" value="PHP domain-like"/>
    <property type="match status" value="1"/>
</dbReference>
<name>A0A4R4EC39_9BACL</name>
<keyword evidence="7" id="KW-1185">Reference proteome</keyword>
<evidence type="ECO:0000313" key="6">
    <source>
        <dbReference type="EMBL" id="TCZ77506.1"/>
    </source>
</evidence>
<evidence type="ECO:0000256" key="4">
    <source>
        <dbReference type="ARBA" id="ARBA00051722"/>
    </source>
</evidence>
<dbReference type="InterPro" id="IPR016667">
    <property type="entry name" value="Caps_polysacc_synth_CpsB/CapC"/>
</dbReference>